<dbReference type="EMBL" id="CM046395">
    <property type="protein sequence ID" value="KAI8544270.1"/>
    <property type="molecule type" value="Genomic_DNA"/>
</dbReference>
<name>A0ACC0MTN4_RHOML</name>
<gene>
    <name evidence="1" type="ORF">RHMOL_Rhmol08G0282700</name>
</gene>
<proteinExistence type="predicted"/>
<evidence type="ECO:0000313" key="1">
    <source>
        <dbReference type="EMBL" id="KAI8544270.1"/>
    </source>
</evidence>
<accession>A0ACC0MTN4</accession>
<comment type="caution">
    <text evidence="1">The sequence shown here is derived from an EMBL/GenBank/DDBJ whole genome shotgun (WGS) entry which is preliminary data.</text>
</comment>
<organism evidence="1 2">
    <name type="scientific">Rhododendron molle</name>
    <name type="common">Chinese azalea</name>
    <name type="synonym">Azalea mollis</name>
    <dbReference type="NCBI Taxonomy" id="49168"/>
    <lineage>
        <taxon>Eukaryota</taxon>
        <taxon>Viridiplantae</taxon>
        <taxon>Streptophyta</taxon>
        <taxon>Embryophyta</taxon>
        <taxon>Tracheophyta</taxon>
        <taxon>Spermatophyta</taxon>
        <taxon>Magnoliopsida</taxon>
        <taxon>eudicotyledons</taxon>
        <taxon>Gunneridae</taxon>
        <taxon>Pentapetalae</taxon>
        <taxon>asterids</taxon>
        <taxon>Ericales</taxon>
        <taxon>Ericaceae</taxon>
        <taxon>Ericoideae</taxon>
        <taxon>Rhodoreae</taxon>
        <taxon>Rhododendron</taxon>
    </lineage>
</organism>
<reference evidence="1" key="1">
    <citation type="submission" date="2022-02" db="EMBL/GenBank/DDBJ databases">
        <title>Plant Genome Project.</title>
        <authorList>
            <person name="Zhang R.-G."/>
        </authorList>
    </citation>
    <scope>NUCLEOTIDE SEQUENCE</scope>
    <source>
        <strain evidence="1">AT1</strain>
    </source>
</reference>
<sequence>MSPLIPDMLWCPRVGRSGSKDDVCWLVGWQHVVLGKVLFGMEVVFKIEVEGTTSGVPRSKVVIADKGELPL</sequence>
<protein>
    <submittedName>
        <fullName evidence="1">Uncharacterized protein</fullName>
    </submittedName>
</protein>
<evidence type="ECO:0000313" key="2">
    <source>
        <dbReference type="Proteomes" id="UP001062846"/>
    </source>
</evidence>
<keyword evidence="2" id="KW-1185">Reference proteome</keyword>
<dbReference type="Proteomes" id="UP001062846">
    <property type="component" value="Chromosome 8"/>
</dbReference>